<protein>
    <submittedName>
        <fullName evidence="2">HNH endonuclease</fullName>
    </submittedName>
</protein>
<keyword evidence="3" id="KW-1185">Reference proteome</keyword>
<sequence>MANLDGSRSHAGQHELEVAARLQSDSLLLQEVYLRILRSARRIGIGADVLPDFLGLELGGSLYLAGQTELSASDIERDLEPRIQQWAVDRSDVPVALTQKLLTATVRIGQHRFASQVLANHDHRCVFCGMSGRFGGRKHARLLTASHIKPWRTCSNRERLDFRNGLAACPTHDVAFDTGLITVDSDLKIHRSPDLDAALEGEDTFKLGYSFGHPPIATRLILPDHAHSPDTTYLSWHRAHFSPNPR</sequence>
<dbReference type="Pfam" id="PF13391">
    <property type="entry name" value="HNH_2"/>
    <property type="match status" value="1"/>
</dbReference>
<keyword evidence="2" id="KW-0378">Hydrolase</keyword>
<dbReference type="InterPro" id="IPR003615">
    <property type="entry name" value="HNH_nuc"/>
</dbReference>
<organism evidence="2 3">
    <name type="scientific">Gordonia prachuapensis</name>
    <dbReference type="NCBI Taxonomy" id="3115651"/>
    <lineage>
        <taxon>Bacteria</taxon>
        <taxon>Bacillati</taxon>
        <taxon>Actinomycetota</taxon>
        <taxon>Actinomycetes</taxon>
        <taxon>Mycobacteriales</taxon>
        <taxon>Gordoniaceae</taxon>
        <taxon>Gordonia</taxon>
    </lineage>
</organism>
<name>A0ABU7MXK2_9ACTN</name>
<accession>A0ABU7MXK2</accession>
<evidence type="ECO:0000313" key="3">
    <source>
        <dbReference type="Proteomes" id="UP001335729"/>
    </source>
</evidence>
<dbReference type="EMBL" id="JAZDUE010000016">
    <property type="protein sequence ID" value="MEE4025064.1"/>
    <property type="molecule type" value="Genomic_DNA"/>
</dbReference>
<gene>
    <name evidence="2" type="ORF">V1Y59_18410</name>
</gene>
<dbReference type="RefSeq" id="WP_330506406.1">
    <property type="nucleotide sequence ID" value="NZ_JAZDUE010000016.1"/>
</dbReference>
<dbReference type="Proteomes" id="UP001335729">
    <property type="component" value="Unassembled WGS sequence"/>
</dbReference>
<evidence type="ECO:0000259" key="1">
    <source>
        <dbReference type="Pfam" id="PF13391"/>
    </source>
</evidence>
<proteinExistence type="predicted"/>
<comment type="caution">
    <text evidence="2">The sequence shown here is derived from an EMBL/GenBank/DDBJ whole genome shotgun (WGS) entry which is preliminary data.</text>
</comment>
<evidence type="ECO:0000313" key="2">
    <source>
        <dbReference type="EMBL" id="MEE4025064.1"/>
    </source>
</evidence>
<keyword evidence="2" id="KW-0255">Endonuclease</keyword>
<keyword evidence="2" id="KW-0540">Nuclease</keyword>
<feature type="domain" description="HNH nuclease" evidence="1">
    <location>
        <begin position="125"/>
        <end position="184"/>
    </location>
</feature>
<reference evidence="2 3" key="1">
    <citation type="submission" date="2024-01" db="EMBL/GenBank/DDBJ databases">
        <title>Draft genome sequence of Gordonia sp. PKS22-38.</title>
        <authorList>
            <person name="Suphannarot A."/>
            <person name="Mingma R."/>
        </authorList>
    </citation>
    <scope>NUCLEOTIDE SEQUENCE [LARGE SCALE GENOMIC DNA]</scope>
    <source>
        <strain evidence="2 3">PKS22-38</strain>
    </source>
</reference>
<dbReference type="GO" id="GO:0004519">
    <property type="term" value="F:endonuclease activity"/>
    <property type="evidence" value="ECO:0007669"/>
    <property type="project" value="UniProtKB-KW"/>
</dbReference>